<reference evidence="3 4" key="2">
    <citation type="journal article" date="2011" name="Stand. Genomic Sci.">
        <title>Complete genome sequence of Oceanithermus profundus type strain (506).</title>
        <authorList>
            <person name="Pati A."/>
            <person name="Zhang X."/>
            <person name="Lapidus A."/>
            <person name="Nolan M."/>
            <person name="Lucas S."/>
            <person name="Del Rio T.G."/>
            <person name="Tice H."/>
            <person name="Cheng J.F."/>
            <person name="Tapia R."/>
            <person name="Han C."/>
            <person name="Goodwin L."/>
            <person name="Pitluck S."/>
            <person name="Liolios K."/>
            <person name="Pagani I."/>
            <person name="Ivanova N."/>
            <person name="Mavromatis K."/>
            <person name="Chen A."/>
            <person name="Palaniappan K."/>
            <person name="Hauser L."/>
            <person name="Jeffries C.D."/>
            <person name="Brambilla E.M."/>
            <person name="Rohl A."/>
            <person name="Mwirichia R."/>
            <person name="Rohde M."/>
            <person name="Tindall B.J."/>
            <person name="Sikorski J."/>
            <person name="Wirth R."/>
            <person name="Goker M."/>
            <person name="Woyke T."/>
            <person name="Detter J.C."/>
            <person name="Bristow J."/>
            <person name="Eisen J.A."/>
            <person name="Markowitz V."/>
            <person name="Hugenholtz P."/>
            <person name="Kyrpides N.C."/>
            <person name="Klenk H.P."/>
            <person name="Land M."/>
        </authorList>
    </citation>
    <scope>NUCLEOTIDE SEQUENCE [LARGE SCALE GENOMIC DNA]</scope>
    <source>
        <strain evidence="4">DSM 14977 / NBRC 100410 / VKM B-2274 / 506</strain>
        <plasmid evidence="4">Plasmid pOCEPR01</plasmid>
    </source>
</reference>
<organism evidence="3 4">
    <name type="scientific">Oceanithermus profundus (strain DSM 14977 / NBRC 100410 / VKM B-2274 / 506)</name>
    <dbReference type="NCBI Taxonomy" id="670487"/>
    <lineage>
        <taxon>Bacteria</taxon>
        <taxon>Thermotogati</taxon>
        <taxon>Deinococcota</taxon>
        <taxon>Deinococci</taxon>
        <taxon>Thermales</taxon>
        <taxon>Thermaceae</taxon>
        <taxon>Oceanithermus</taxon>
    </lineage>
</organism>
<keyword evidence="4" id="KW-1185">Reference proteome</keyword>
<feature type="compositionally biased region" description="Polar residues" evidence="2">
    <location>
        <begin position="145"/>
        <end position="156"/>
    </location>
</feature>
<dbReference type="RefSeq" id="WP_013449764.1">
    <property type="nucleotide sequence ID" value="NC_014753.1"/>
</dbReference>
<gene>
    <name evidence="3" type="ordered locus">Ocepr_2337</name>
</gene>
<dbReference type="eggNOG" id="COG4223">
    <property type="taxonomic scope" value="Bacteria"/>
</dbReference>
<reference evidence="4" key="1">
    <citation type="submission" date="2010-11" db="EMBL/GenBank/DDBJ databases">
        <title>The complete sequence of plasmid of Oceanithermus profundus DSM 14977.</title>
        <authorList>
            <consortium name="US DOE Joint Genome Institute (JGI-PGF)"/>
            <person name="Lucas S."/>
            <person name="Copeland A."/>
            <person name="Lapidus A."/>
            <person name="Bruce D."/>
            <person name="Goodwin L."/>
            <person name="Pitluck S."/>
            <person name="Kyrpides N."/>
            <person name="Mavromatis K."/>
            <person name="Pagani I."/>
            <person name="Ivanova N."/>
            <person name="Zhang X."/>
            <person name="Brettin T."/>
            <person name="Detter J.C."/>
            <person name="Tapia R."/>
            <person name="Han C."/>
            <person name="Land M."/>
            <person name="Hauser L."/>
            <person name="Markowitz V."/>
            <person name="Cheng J.-F."/>
            <person name="Hugenholtz P."/>
            <person name="Woyke T."/>
            <person name="Wu D."/>
            <person name="Tindall B."/>
            <person name="Faehnrich R."/>
            <person name="Brambilla E."/>
            <person name="Klenk H.-P."/>
            <person name="Eisen J.A."/>
        </authorList>
    </citation>
    <scope>NUCLEOTIDE SEQUENCE [LARGE SCALE GENOMIC DNA]</scope>
    <source>
        <strain evidence="4">DSM 14977 / NBRC 100410 / VKM B-2274 / 506</strain>
        <plasmid evidence="4">Plasmid pOCEPR01</plasmid>
    </source>
</reference>
<dbReference type="HOGENOM" id="CLU_674117_0_0_0"/>
<sequence>MWPFDEELTPASRVAYPFSGTKARQFAALIELYSKHYYPLPQDGEETLLPERAREHVMLALARLGAVEMDPAKLLRALEETKGEVYGPEEIEELRGVLQNQHNAEANEEGAREPGAQNPEGPTPEPPGDDAIKKVAPPEPRANGNAPTVSVISEPSPSGFVSPRRRRESAAPEGGARAERKEESVAPPADPAKKNAGAPPAEARSKRSPAKNTEAPKRPPQPQPDMGTSRRHAPIPPAPFAEGLVQRIEALEAKVAGMHSGMSRTPTPGNMAPAIEQRLAAIEQAVKQGAQAGQAVERLQRELAAQRQQITQLERRVAEAEKRAAQTPPTEKLRTGLEELKLGVEALETEQLELRQKLEEVQAWLETLKSVLATLTGQVTALEEVVGHSEPTPAPPRKLLDLLTRKKS</sequence>
<evidence type="ECO:0000256" key="1">
    <source>
        <dbReference type="SAM" id="Coils"/>
    </source>
</evidence>
<name>E4UAK6_OCEP5</name>
<keyword evidence="1" id="KW-0175">Coiled coil</keyword>
<evidence type="ECO:0000313" key="4">
    <source>
        <dbReference type="Proteomes" id="UP000008722"/>
    </source>
</evidence>
<feature type="region of interest" description="Disordered" evidence="2">
    <location>
        <begin position="386"/>
        <end position="408"/>
    </location>
</feature>
<evidence type="ECO:0000313" key="3">
    <source>
        <dbReference type="EMBL" id="ADR37785.1"/>
    </source>
</evidence>
<dbReference type="Proteomes" id="UP000008722">
    <property type="component" value="Plasmid pOCEPR01"/>
</dbReference>
<geneLocation type="plasmid" evidence="3 4">
    <name>pOCEPR01</name>
</geneLocation>
<proteinExistence type="predicted"/>
<evidence type="ECO:0000256" key="2">
    <source>
        <dbReference type="SAM" id="MobiDB-lite"/>
    </source>
</evidence>
<feature type="compositionally biased region" description="Basic and acidic residues" evidence="2">
    <location>
        <begin position="398"/>
        <end position="408"/>
    </location>
</feature>
<dbReference type="KEGG" id="opr:Ocepr_2337"/>
<protein>
    <submittedName>
        <fullName evidence="3">Uncharacterized protein</fullName>
    </submittedName>
</protein>
<keyword evidence="3" id="KW-0614">Plasmid</keyword>
<dbReference type="Gene3D" id="1.10.287.1490">
    <property type="match status" value="1"/>
</dbReference>
<dbReference type="EMBL" id="CP002362">
    <property type="protein sequence ID" value="ADR37785.1"/>
    <property type="molecule type" value="Genomic_DNA"/>
</dbReference>
<feature type="region of interest" description="Disordered" evidence="2">
    <location>
        <begin position="102"/>
        <end position="245"/>
    </location>
</feature>
<dbReference type="AlphaFoldDB" id="E4UAK6"/>
<accession>E4UAK6</accession>
<feature type="coiled-coil region" evidence="1">
    <location>
        <begin position="282"/>
        <end position="367"/>
    </location>
</feature>